<proteinExistence type="predicted"/>
<evidence type="ECO:0000313" key="2">
    <source>
        <dbReference type="Proteomes" id="UP001142055"/>
    </source>
</evidence>
<accession>A0A9Q0LVS4</accession>
<dbReference type="EMBL" id="JAPWDV010000004">
    <property type="protein sequence ID" value="KAJ6215388.1"/>
    <property type="molecule type" value="Genomic_DNA"/>
</dbReference>
<comment type="caution">
    <text evidence="1">The sequence shown here is derived from an EMBL/GenBank/DDBJ whole genome shotgun (WGS) entry which is preliminary data.</text>
</comment>
<evidence type="ECO:0000313" key="1">
    <source>
        <dbReference type="EMBL" id="KAJ6215388.1"/>
    </source>
</evidence>
<gene>
    <name evidence="1" type="ORF">RDWZM_009888</name>
</gene>
<reference evidence="1" key="1">
    <citation type="submission" date="2022-12" db="EMBL/GenBank/DDBJ databases">
        <title>Genome assemblies of Blomia tropicalis.</title>
        <authorList>
            <person name="Cui Y."/>
        </authorList>
    </citation>
    <scope>NUCLEOTIDE SEQUENCE</scope>
    <source>
        <tissue evidence="1">Adult mites</tissue>
    </source>
</reference>
<dbReference type="Proteomes" id="UP001142055">
    <property type="component" value="Chromosome 4"/>
</dbReference>
<sequence>MLPHQKTICHINYMVQSLFSLRIGHVGQLSADNIKEANEHVNFKLQLLSLRELMMDEFEHITNEGDVESTLSIISQEVTRIKYEKSSSETEEKNTKEMKKKLHGFMISKIT</sequence>
<name>A0A9Q0LVS4_BLOTA</name>
<protein>
    <submittedName>
        <fullName evidence="1">Uncharacterized protein</fullName>
    </submittedName>
</protein>
<organism evidence="1 2">
    <name type="scientific">Blomia tropicalis</name>
    <name type="common">Mite</name>
    <dbReference type="NCBI Taxonomy" id="40697"/>
    <lineage>
        <taxon>Eukaryota</taxon>
        <taxon>Metazoa</taxon>
        <taxon>Ecdysozoa</taxon>
        <taxon>Arthropoda</taxon>
        <taxon>Chelicerata</taxon>
        <taxon>Arachnida</taxon>
        <taxon>Acari</taxon>
        <taxon>Acariformes</taxon>
        <taxon>Sarcoptiformes</taxon>
        <taxon>Astigmata</taxon>
        <taxon>Glycyphagoidea</taxon>
        <taxon>Echimyopodidae</taxon>
        <taxon>Blomia</taxon>
    </lineage>
</organism>
<dbReference type="AlphaFoldDB" id="A0A9Q0LVS4"/>
<keyword evidence="2" id="KW-1185">Reference proteome</keyword>